<feature type="signal peptide" evidence="1">
    <location>
        <begin position="1"/>
        <end position="22"/>
    </location>
</feature>
<protein>
    <submittedName>
        <fullName evidence="2">Putative secreted protein</fullName>
    </submittedName>
</protein>
<evidence type="ECO:0000256" key="1">
    <source>
        <dbReference type="SAM" id="SignalP"/>
    </source>
</evidence>
<proteinExistence type="predicted"/>
<dbReference type="EMBL" id="GGFK01015293">
    <property type="protein sequence ID" value="MBW48614.1"/>
    <property type="molecule type" value="Transcribed_RNA"/>
</dbReference>
<accession>A0A2M4B6D2</accession>
<name>A0A2M4B6D2_9DIPT</name>
<feature type="chain" id="PRO_5014688772" evidence="1">
    <location>
        <begin position="23"/>
        <end position="98"/>
    </location>
</feature>
<sequence length="98" mass="11813">MSRVFSLPILLLASLRLPVCHRGDQNRETTPPIKRRRRRMVSAGVLFFSRLFFFSFFKVRLYQHEQPVRSVCRCRNHDSRGTNQSGRFCKWLAKRDWR</sequence>
<keyword evidence="1" id="KW-0732">Signal</keyword>
<dbReference type="AlphaFoldDB" id="A0A2M4B6D2"/>
<reference evidence="2" key="1">
    <citation type="submission" date="2018-01" db="EMBL/GenBank/DDBJ databases">
        <title>An insight into the sialome of Amazonian anophelines.</title>
        <authorList>
            <person name="Ribeiro J.M."/>
            <person name="Scarpassa V."/>
            <person name="Calvo E."/>
        </authorList>
    </citation>
    <scope>NUCLEOTIDE SEQUENCE</scope>
    <source>
        <tissue evidence="2">Salivary glands</tissue>
    </source>
</reference>
<evidence type="ECO:0000313" key="2">
    <source>
        <dbReference type="EMBL" id="MBW48614.1"/>
    </source>
</evidence>
<organism evidence="2">
    <name type="scientific">Anopheles triannulatus</name>
    <dbReference type="NCBI Taxonomy" id="58253"/>
    <lineage>
        <taxon>Eukaryota</taxon>
        <taxon>Metazoa</taxon>
        <taxon>Ecdysozoa</taxon>
        <taxon>Arthropoda</taxon>
        <taxon>Hexapoda</taxon>
        <taxon>Insecta</taxon>
        <taxon>Pterygota</taxon>
        <taxon>Neoptera</taxon>
        <taxon>Endopterygota</taxon>
        <taxon>Diptera</taxon>
        <taxon>Nematocera</taxon>
        <taxon>Culicoidea</taxon>
        <taxon>Culicidae</taxon>
        <taxon>Anophelinae</taxon>
        <taxon>Anopheles</taxon>
    </lineage>
</organism>